<dbReference type="Proteomes" id="UP001267878">
    <property type="component" value="Unassembled WGS sequence"/>
</dbReference>
<sequence length="53" mass="5764">MSKELQITNSLLWASAIIASAVLQAPHALTFLVLPSLAVVSWLFTATRNRSKP</sequence>
<comment type="caution">
    <text evidence="2">The sequence shown here is derived from an EMBL/GenBank/DDBJ whole genome shotgun (WGS) entry which is preliminary data.</text>
</comment>
<name>A0ABU1VQQ0_9GAMM</name>
<keyword evidence="1" id="KW-0472">Membrane</keyword>
<evidence type="ECO:0000256" key="1">
    <source>
        <dbReference type="SAM" id="Phobius"/>
    </source>
</evidence>
<keyword evidence="1" id="KW-0812">Transmembrane</keyword>
<dbReference type="RefSeq" id="WP_310054233.1">
    <property type="nucleotide sequence ID" value="NZ_JAVDVW010000002.1"/>
</dbReference>
<dbReference type="EMBL" id="JAVDVW010000002">
    <property type="protein sequence ID" value="MDR7099807.1"/>
    <property type="molecule type" value="Genomic_DNA"/>
</dbReference>
<protein>
    <submittedName>
        <fullName evidence="2">Uncharacterized protein</fullName>
    </submittedName>
</protein>
<organism evidence="2 3">
    <name type="scientific">Agrilutibacter niabensis</name>
    <dbReference type="NCBI Taxonomy" id="380628"/>
    <lineage>
        <taxon>Bacteria</taxon>
        <taxon>Pseudomonadati</taxon>
        <taxon>Pseudomonadota</taxon>
        <taxon>Gammaproteobacteria</taxon>
        <taxon>Lysobacterales</taxon>
        <taxon>Lysobacteraceae</taxon>
        <taxon>Agrilutibacter</taxon>
    </lineage>
</organism>
<accession>A0ABU1VQQ0</accession>
<feature type="transmembrane region" description="Helical" evidence="1">
    <location>
        <begin position="12"/>
        <end position="44"/>
    </location>
</feature>
<evidence type="ECO:0000313" key="2">
    <source>
        <dbReference type="EMBL" id="MDR7099807.1"/>
    </source>
</evidence>
<evidence type="ECO:0000313" key="3">
    <source>
        <dbReference type="Proteomes" id="UP001267878"/>
    </source>
</evidence>
<gene>
    <name evidence="2" type="ORF">J2X04_002188</name>
</gene>
<keyword evidence="1" id="KW-1133">Transmembrane helix</keyword>
<proteinExistence type="predicted"/>
<reference evidence="2 3" key="1">
    <citation type="submission" date="2023-07" db="EMBL/GenBank/DDBJ databases">
        <title>Sorghum-associated microbial communities from plants grown in Nebraska, USA.</title>
        <authorList>
            <person name="Schachtman D."/>
        </authorList>
    </citation>
    <scope>NUCLEOTIDE SEQUENCE [LARGE SCALE GENOMIC DNA]</scope>
    <source>
        <strain evidence="2 3">BE187</strain>
    </source>
</reference>
<keyword evidence="3" id="KW-1185">Reference proteome</keyword>